<feature type="domain" description="Reverse transcriptase" evidence="1">
    <location>
        <begin position="162"/>
        <end position="241"/>
    </location>
</feature>
<organism evidence="2 3">
    <name type="scientific">Juglans regia</name>
    <name type="common">English walnut</name>
    <dbReference type="NCBI Taxonomy" id="51240"/>
    <lineage>
        <taxon>Eukaryota</taxon>
        <taxon>Viridiplantae</taxon>
        <taxon>Streptophyta</taxon>
        <taxon>Embryophyta</taxon>
        <taxon>Tracheophyta</taxon>
        <taxon>Spermatophyta</taxon>
        <taxon>Magnoliopsida</taxon>
        <taxon>eudicotyledons</taxon>
        <taxon>Gunneridae</taxon>
        <taxon>Pentapetalae</taxon>
        <taxon>rosids</taxon>
        <taxon>fabids</taxon>
        <taxon>Fagales</taxon>
        <taxon>Juglandaceae</taxon>
        <taxon>Juglans</taxon>
    </lineage>
</organism>
<dbReference type="AlphaFoldDB" id="A0A2I4HPL9"/>
<dbReference type="OrthoDB" id="1937198at2759"/>
<dbReference type="PANTHER" id="PTHR46890">
    <property type="entry name" value="NON-LTR RETROLELEMENT REVERSE TRANSCRIPTASE-LIKE PROTEIN-RELATED"/>
    <property type="match status" value="1"/>
</dbReference>
<dbReference type="KEGG" id="jre:109020145"/>
<dbReference type="GeneID" id="109020145"/>
<dbReference type="InterPro" id="IPR000477">
    <property type="entry name" value="RT_dom"/>
</dbReference>
<proteinExistence type="predicted"/>
<name>A0A2I4HPL9_JUGRE</name>
<dbReference type="Gramene" id="Jr03_21450_p1">
    <property type="protein sequence ID" value="cds.Jr03_21450_p1"/>
    <property type="gene ID" value="Jr03_21450"/>
</dbReference>
<evidence type="ECO:0000313" key="3">
    <source>
        <dbReference type="RefSeq" id="XP_018858101.2"/>
    </source>
</evidence>
<dbReference type="InterPro" id="IPR043502">
    <property type="entry name" value="DNA/RNA_pol_sf"/>
</dbReference>
<keyword evidence="2" id="KW-1185">Reference proteome</keyword>
<evidence type="ECO:0000313" key="2">
    <source>
        <dbReference type="Proteomes" id="UP000235220"/>
    </source>
</evidence>
<dbReference type="STRING" id="51240.A0A2I4HPL9"/>
<dbReference type="Proteomes" id="UP000235220">
    <property type="component" value="Chromosome 3"/>
</dbReference>
<dbReference type="Pfam" id="PF00078">
    <property type="entry name" value="RVT_1"/>
    <property type="match status" value="1"/>
</dbReference>
<dbReference type="PANTHER" id="PTHR46890:SF48">
    <property type="entry name" value="RNA-DIRECTED DNA POLYMERASE"/>
    <property type="match status" value="1"/>
</dbReference>
<sequence>MVKQQWITKGEVTSEFFRAISRRKNQEIFSMSLQDGSVLSTLEDIHNGAVQYFQSFLSETGSSCVLPDFSSLVQPIVSELENEGLCSLPSAQEILEALDSIPMDSSPSPYGFGAIFYKSCWHIVDPDVIEAAMEFFNGTPLPWFYNATFFVLILKVSNPTSFEKFRLISLCSVVYKICSKILVNRLSPILHKIISPEQSAFITGHSIYENISSTQELVHGIHKPCHRGNIVLKIDMAKAYECVLAFLAECVEGFWFL</sequence>
<dbReference type="RefSeq" id="XP_018858101.2">
    <property type="nucleotide sequence ID" value="XM_019002556.2"/>
</dbReference>
<evidence type="ECO:0000259" key="1">
    <source>
        <dbReference type="Pfam" id="PF00078"/>
    </source>
</evidence>
<protein>
    <submittedName>
        <fullName evidence="3">Uncharacterized protein LOC109020145</fullName>
    </submittedName>
</protein>
<reference evidence="3" key="1">
    <citation type="submission" date="2025-08" db="UniProtKB">
        <authorList>
            <consortium name="RefSeq"/>
        </authorList>
    </citation>
    <scope>IDENTIFICATION</scope>
    <source>
        <tissue evidence="3">Leaves</tissue>
    </source>
</reference>
<dbReference type="SUPFAM" id="SSF56672">
    <property type="entry name" value="DNA/RNA polymerases"/>
    <property type="match status" value="1"/>
</dbReference>
<accession>A0A2I4HPL9</accession>
<gene>
    <name evidence="3" type="primary">LOC109020145</name>
</gene>
<dbReference type="InterPro" id="IPR052343">
    <property type="entry name" value="Retrotransposon-Effector_Assoc"/>
</dbReference>